<dbReference type="KEGG" id="pcq:PcP3B5_09350"/>
<feature type="compositionally biased region" description="Low complexity" evidence="1">
    <location>
        <begin position="120"/>
        <end position="129"/>
    </location>
</feature>
<dbReference type="STRING" id="53408.A9C11_04425"/>
<accession>A0A127MMA4</accession>
<dbReference type="GO" id="GO:0003677">
    <property type="term" value="F:DNA binding"/>
    <property type="evidence" value="ECO:0007669"/>
    <property type="project" value="InterPro"/>
</dbReference>
<dbReference type="Gene3D" id="1.10.260.40">
    <property type="entry name" value="lambda repressor-like DNA-binding domains"/>
    <property type="match status" value="1"/>
</dbReference>
<evidence type="ECO:0000313" key="3">
    <source>
        <dbReference type="Proteomes" id="UP000077748"/>
    </source>
</evidence>
<feature type="region of interest" description="Disordered" evidence="1">
    <location>
        <begin position="103"/>
        <end position="129"/>
    </location>
</feature>
<dbReference type="Pfam" id="PF01381">
    <property type="entry name" value="HTH_3"/>
    <property type="match status" value="1"/>
</dbReference>
<evidence type="ECO:0000256" key="1">
    <source>
        <dbReference type="SAM" id="MobiDB-lite"/>
    </source>
</evidence>
<dbReference type="SUPFAM" id="SSF47413">
    <property type="entry name" value="lambda repressor-like DNA-binding domains"/>
    <property type="match status" value="1"/>
</dbReference>
<organism evidence="2 3">
    <name type="scientific">Pseudomonas citronellolis</name>
    <dbReference type="NCBI Taxonomy" id="53408"/>
    <lineage>
        <taxon>Bacteria</taxon>
        <taxon>Pseudomonadati</taxon>
        <taxon>Pseudomonadota</taxon>
        <taxon>Gammaproteobacteria</taxon>
        <taxon>Pseudomonadales</taxon>
        <taxon>Pseudomonadaceae</taxon>
        <taxon>Pseudomonas</taxon>
    </lineage>
</organism>
<protein>
    <submittedName>
        <fullName evidence="2">Transcriptional regulator</fullName>
    </submittedName>
</protein>
<dbReference type="InterPro" id="IPR001387">
    <property type="entry name" value="Cro/C1-type_HTH"/>
</dbReference>
<dbReference type="GeneID" id="72994110"/>
<sequence length="129" mass="13978">MRNITTEERQRLIDDILRANVQGRESLGVSIRRLRVEVTGLDQDTFAAMCRISTKALYQLESDKGNPTIGTLNGILNKFGMRMTLGAIVADAVLPARPAKAEGRFLPRGTSPAMAKRRAAAGATGKPRA</sequence>
<proteinExistence type="predicted"/>
<dbReference type="EMBL" id="CP015878">
    <property type="protein sequence ID" value="ANI13272.1"/>
    <property type="molecule type" value="Genomic_DNA"/>
</dbReference>
<dbReference type="CDD" id="cd00093">
    <property type="entry name" value="HTH_XRE"/>
    <property type="match status" value="1"/>
</dbReference>
<dbReference type="Proteomes" id="UP000077748">
    <property type="component" value="Chromosome"/>
</dbReference>
<gene>
    <name evidence="2" type="ORF">A9C11_04425</name>
</gene>
<dbReference type="AlphaFoldDB" id="A0A127MMA4"/>
<name>A0A127MMA4_9PSED</name>
<dbReference type="InterPro" id="IPR010982">
    <property type="entry name" value="Lambda_DNA-bd_dom_sf"/>
</dbReference>
<dbReference type="RefSeq" id="WP_051879367.1">
    <property type="nucleotide sequence ID" value="NZ_BDGS01000001.1"/>
</dbReference>
<reference evidence="2 3" key="1">
    <citation type="submission" date="2016-05" db="EMBL/GenBank/DDBJ databases">
        <title>Genome Sequence of Pseudomonas citronellolis Strain SJTE-3, an Estrogens and Persistent Organic Pollutants degradation strain.</title>
        <authorList>
            <person name="Liang R."/>
        </authorList>
    </citation>
    <scope>NUCLEOTIDE SEQUENCE [LARGE SCALE GENOMIC DNA]</scope>
    <source>
        <strain evidence="2 3">SJTE-3</strain>
    </source>
</reference>
<dbReference type="PROSITE" id="PS50943">
    <property type="entry name" value="HTH_CROC1"/>
    <property type="match status" value="1"/>
</dbReference>
<evidence type="ECO:0000313" key="2">
    <source>
        <dbReference type="EMBL" id="ANI13272.1"/>
    </source>
</evidence>